<keyword evidence="4" id="KW-1185">Reference proteome</keyword>
<keyword evidence="2" id="KW-0472">Membrane</keyword>
<feature type="region of interest" description="Disordered" evidence="1">
    <location>
        <begin position="159"/>
        <end position="202"/>
    </location>
</feature>
<accession>A0AA36CPD0</accession>
<dbReference type="AlphaFoldDB" id="A0AA36CPD0"/>
<feature type="transmembrane region" description="Helical" evidence="2">
    <location>
        <begin position="508"/>
        <end position="531"/>
    </location>
</feature>
<feature type="transmembrane region" description="Helical" evidence="2">
    <location>
        <begin position="374"/>
        <end position="394"/>
    </location>
</feature>
<proteinExistence type="predicted"/>
<sequence>MTSLFVPQLFPFLTALKSARNALQIRSTFGTPTTFLTHRSTFASDNRMAVPACCCMFHNNVRHLVLLLATLCISMLFANIVIFGLTSVVHSRELSGGLRTVEQLENLHPGPGRRRRTLNETVIGEEAEAEGGNGAETLLQNILDDNSTVPSAITTTVLQTTTTQQPTTEPSSTSTEAISTKERFERSTAEEPTPTQPGKPKLYSKAGKYLMPLPFDGDVYDPNITQYKRFPTDYERDKWRYNQTQNIQRRFIYSAPGIAILVGTLPARSAIDKWGAWPVMVVSMVISAIFTALTPPAIPLGFLPIFICRLGVGLGFACVMPIIGNITANWGTLKDQASFIATMFLFVPLGTIFSWNWTIFFVNSLIRIDEVMKIVYWAQAGFTFLLALIFAIFYREKPQLHPWVNGIELNRIVAGKVQELKNNRLLDEPLWTLLHSFSAWAIWLAMIGFFWIICMYVTFLPTFYGNTDIFLVDLIGLYGCLPFFGMLICHIIAYFVHRSNCCSSTWQVRIWNSVAFVGAGFMMVAVPYIFLNYRGEASQTIRLWTMFFSIAPLGFTTAGALRSATLVGRFYAQHILALCGVSMGFAFTCAPPAALHFLQFNRLQEWVGFFFTCSGVILAGGAVFAIFGRGSSAGWAEQSWDPAQARRAKDLVLIDEDSAECGLIEMRVVNRQGIYGSTL</sequence>
<feature type="compositionally biased region" description="Low complexity" evidence="1">
    <location>
        <begin position="159"/>
        <end position="178"/>
    </location>
</feature>
<evidence type="ECO:0000256" key="1">
    <source>
        <dbReference type="SAM" id="MobiDB-lite"/>
    </source>
</evidence>
<reference evidence="3" key="1">
    <citation type="submission" date="2023-06" db="EMBL/GenBank/DDBJ databases">
        <authorList>
            <person name="Delattre M."/>
        </authorList>
    </citation>
    <scope>NUCLEOTIDE SEQUENCE</scope>
    <source>
        <strain evidence="3">AF72</strain>
    </source>
</reference>
<dbReference type="EMBL" id="CATQJA010002588">
    <property type="protein sequence ID" value="CAJ0571971.1"/>
    <property type="molecule type" value="Genomic_DNA"/>
</dbReference>
<feature type="transmembrane region" description="Helical" evidence="2">
    <location>
        <begin position="306"/>
        <end position="327"/>
    </location>
</feature>
<dbReference type="PANTHER" id="PTHR45757">
    <property type="entry name" value="PROTEIN CBG23364-RELATED"/>
    <property type="match status" value="1"/>
</dbReference>
<dbReference type="InterPro" id="IPR036259">
    <property type="entry name" value="MFS_trans_sf"/>
</dbReference>
<dbReference type="Gene3D" id="1.20.1250.20">
    <property type="entry name" value="MFS general substrate transporter like domains"/>
    <property type="match status" value="1"/>
</dbReference>
<feature type="transmembrane region" description="Helical" evidence="2">
    <location>
        <begin position="570"/>
        <end position="594"/>
    </location>
</feature>
<feature type="transmembrane region" description="Helical" evidence="2">
    <location>
        <begin position="339"/>
        <end position="362"/>
    </location>
</feature>
<feature type="transmembrane region" description="Helical" evidence="2">
    <location>
        <begin position="66"/>
        <end position="89"/>
    </location>
</feature>
<dbReference type="PANTHER" id="PTHR45757:SF7">
    <property type="entry name" value="MFS DOMAIN-CONTAINING PROTEIN"/>
    <property type="match status" value="1"/>
</dbReference>
<protein>
    <submittedName>
        <fullName evidence="3">Uncharacterized protein</fullName>
    </submittedName>
</protein>
<dbReference type="GO" id="GO:0016020">
    <property type="term" value="C:membrane"/>
    <property type="evidence" value="ECO:0007669"/>
    <property type="project" value="TreeGrafter"/>
</dbReference>
<organism evidence="3 4">
    <name type="scientific">Mesorhabditis spiculigera</name>
    <dbReference type="NCBI Taxonomy" id="96644"/>
    <lineage>
        <taxon>Eukaryota</taxon>
        <taxon>Metazoa</taxon>
        <taxon>Ecdysozoa</taxon>
        <taxon>Nematoda</taxon>
        <taxon>Chromadorea</taxon>
        <taxon>Rhabditida</taxon>
        <taxon>Rhabditina</taxon>
        <taxon>Rhabditomorpha</taxon>
        <taxon>Rhabditoidea</taxon>
        <taxon>Rhabditidae</taxon>
        <taxon>Mesorhabditinae</taxon>
        <taxon>Mesorhabditis</taxon>
    </lineage>
</organism>
<feature type="non-terminal residue" evidence="3">
    <location>
        <position position="679"/>
    </location>
</feature>
<dbReference type="Proteomes" id="UP001177023">
    <property type="component" value="Unassembled WGS sequence"/>
</dbReference>
<feature type="transmembrane region" description="Helical" evidence="2">
    <location>
        <begin position="274"/>
        <end position="294"/>
    </location>
</feature>
<dbReference type="SUPFAM" id="SSF103473">
    <property type="entry name" value="MFS general substrate transporter"/>
    <property type="match status" value="1"/>
</dbReference>
<dbReference type="Pfam" id="PF07690">
    <property type="entry name" value="MFS_1"/>
    <property type="match status" value="1"/>
</dbReference>
<feature type="transmembrane region" description="Helical" evidence="2">
    <location>
        <begin position="543"/>
        <end position="564"/>
    </location>
</feature>
<feature type="transmembrane region" description="Helical" evidence="2">
    <location>
        <begin position="606"/>
        <end position="627"/>
    </location>
</feature>
<comment type="caution">
    <text evidence="3">The sequence shown here is derived from an EMBL/GenBank/DDBJ whole genome shotgun (WGS) entry which is preliminary data.</text>
</comment>
<feature type="transmembrane region" description="Helical" evidence="2">
    <location>
        <begin position="437"/>
        <end position="459"/>
    </location>
</feature>
<feature type="compositionally biased region" description="Basic and acidic residues" evidence="1">
    <location>
        <begin position="179"/>
        <end position="189"/>
    </location>
</feature>
<evidence type="ECO:0000313" key="4">
    <source>
        <dbReference type="Proteomes" id="UP001177023"/>
    </source>
</evidence>
<feature type="transmembrane region" description="Helical" evidence="2">
    <location>
        <begin position="471"/>
        <end position="496"/>
    </location>
</feature>
<dbReference type="CDD" id="cd06174">
    <property type="entry name" value="MFS"/>
    <property type="match status" value="1"/>
</dbReference>
<dbReference type="InterPro" id="IPR011701">
    <property type="entry name" value="MFS"/>
</dbReference>
<evidence type="ECO:0000256" key="2">
    <source>
        <dbReference type="SAM" id="Phobius"/>
    </source>
</evidence>
<name>A0AA36CPD0_9BILA</name>
<evidence type="ECO:0000313" key="3">
    <source>
        <dbReference type="EMBL" id="CAJ0571971.1"/>
    </source>
</evidence>
<gene>
    <name evidence="3" type="ORF">MSPICULIGERA_LOCUS10367</name>
</gene>
<keyword evidence="2" id="KW-1133">Transmembrane helix</keyword>
<keyword evidence="2" id="KW-0812">Transmembrane</keyword>
<dbReference type="GO" id="GO:0022857">
    <property type="term" value="F:transmembrane transporter activity"/>
    <property type="evidence" value="ECO:0007669"/>
    <property type="project" value="InterPro"/>
</dbReference>